<protein>
    <submittedName>
        <fullName evidence="1">Uncharacterized protein</fullName>
    </submittedName>
</protein>
<sequence>MRSYNLLHEIEVPIEHRCLRAPWSDGVWRDEAAMRRNNMVLGSVMAKNKNGAPPLGGIKNN</sequence>
<reference evidence="1 2" key="1">
    <citation type="submission" date="2024-02" db="EMBL/GenBank/DDBJ databases">
        <authorList>
            <person name="Daric V."/>
            <person name="Darras S."/>
        </authorList>
    </citation>
    <scope>NUCLEOTIDE SEQUENCE [LARGE SCALE GENOMIC DNA]</scope>
</reference>
<comment type="caution">
    <text evidence="1">The sequence shown here is derived from an EMBL/GenBank/DDBJ whole genome shotgun (WGS) entry which is preliminary data.</text>
</comment>
<name>A0ABP0F191_CLALP</name>
<evidence type="ECO:0000313" key="2">
    <source>
        <dbReference type="Proteomes" id="UP001642483"/>
    </source>
</evidence>
<keyword evidence="2" id="KW-1185">Reference proteome</keyword>
<dbReference type="EMBL" id="CAWYQH010000002">
    <property type="protein sequence ID" value="CAK8673469.1"/>
    <property type="molecule type" value="Genomic_DNA"/>
</dbReference>
<dbReference type="Proteomes" id="UP001642483">
    <property type="component" value="Unassembled WGS sequence"/>
</dbReference>
<accession>A0ABP0F191</accession>
<gene>
    <name evidence="1" type="ORF">CVLEPA_LOCUS3267</name>
</gene>
<organism evidence="1 2">
    <name type="scientific">Clavelina lepadiformis</name>
    <name type="common">Light-bulb sea squirt</name>
    <name type="synonym">Ascidia lepadiformis</name>
    <dbReference type="NCBI Taxonomy" id="159417"/>
    <lineage>
        <taxon>Eukaryota</taxon>
        <taxon>Metazoa</taxon>
        <taxon>Chordata</taxon>
        <taxon>Tunicata</taxon>
        <taxon>Ascidiacea</taxon>
        <taxon>Aplousobranchia</taxon>
        <taxon>Clavelinidae</taxon>
        <taxon>Clavelina</taxon>
    </lineage>
</organism>
<proteinExistence type="predicted"/>
<evidence type="ECO:0000313" key="1">
    <source>
        <dbReference type="EMBL" id="CAK8673469.1"/>
    </source>
</evidence>